<proteinExistence type="predicted"/>
<reference evidence="1" key="1">
    <citation type="submission" date="2020-05" db="EMBL/GenBank/DDBJ databases">
        <title>Large-scale comparative analyses of tick genomes elucidate their genetic diversity and vector capacities.</title>
        <authorList>
            <person name="Jia N."/>
            <person name="Wang J."/>
            <person name="Shi W."/>
            <person name="Du L."/>
            <person name="Sun Y."/>
            <person name="Zhan W."/>
            <person name="Jiang J."/>
            <person name="Wang Q."/>
            <person name="Zhang B."/>
            <person name="Ji P."/>
            <person name="Sakyi L.B."/>
            <person name="Cui X."/>
            <person name="Yuan T."/>
            <person name="Jiang B."/>
            <person name="Yang W."/>
            <person name="Lam T.T.-Y."/>
            <person name="Chang Q."/>
            <person name="Ding S."/>
            <person name="Wang X."/>
            <person name="Zhu J."/>
            <person name="Ruan X."/>
            <person name="Zhao L."/>
            <person name="Wei J."/>
            <person name="Que T."/>
            <person name="Du C."/>
            <person name="Cheng J."/>
            <person name="Dai P."/>
            <person name="Han X."/>
            <person name="Huang E."/>
            <person name="Gao Y."/>
            <person name="Liu J."/>
            <person name="Shao H."/>
            <person name="Ye R."/>
            <person name="Li L."/>
            <person name="Wei W."/>
            <person name="Wang X."/>
            <person name="Wang C."/>
            <person name="Yang T."/>
            <person name="Huo Q."/>
            <person name="Li W."/>
            <person name="Guo W."/>
            <person name="Chen H."/>
            <person name="Zhou L."/>
            <person name="Ni X."/>
            <person name="Tian J."/>
            <person name="Zhou Y."/>
            <person name="Sheng Y."/>
            <person name="Liu T."/>
            <person name="Pan Y."/>
            <person name="Xia L."/>
            <person name="Li J."/>
            <person name="Zhao F."/>
            <person name="Cao W."/>
        </authorList>
    </citation>
    <scope>NUCLEOTIDE SEQUENCE</scope>
    <source>
        <strain evidence="1">Hyas-2018</strain>
    </source>
</reference>
<dbReference type="EMBL" id="CM023481">
    <property type="protein sequence ID" value="KAH6946681.1"/>
    <property type="molecule type" value="Genomic_DNA"/>
</dbReference>
<dbReference type="Proteomes" id="UP000821845">
    <property type="component" value="Chromosome 1"/>
</dbReference>
<gene>
    <name evidence="1" type="ORF">HPB50_014544</name>
</gene>
<accession>A0ACB7THN1</accession>
<name>A0ACB7THN1_HYAAI</name>
<evidence type="ECO:0000313" key="2">
    <source>
        <dbReference type="Proteomes" id="UP000821845"/>
    </source>
</evidence>
<sequence>MRPNPTKFRTHSHNVLQLRKVSYHNFPRDDALRKQWISAIRRDNWTPSKHATVCSDHFAPEAYKDSVRLMQVFGLAKPNFRRYLKAHAVPTVFDEAARSQPRTPRGTAVKRRAQHDVQDAPGMADPEDHHARSYQNGFSCEAATTPQHSDAQDEELQVRDVFVQTVPHAQKSKSVQTRIKNPSVGVQVSPLSVCDSSAQTEDEPVYSGEIELGPLCSTPRRHVDAPDLHLYRTDYLSDKMSCYGDSDSDIIDCTKDSSYICDELNDDDSDLEPPVQEMCADEGVGAKKYIVFETCLTELLKCCRVCGAPDSAVDIATTGTMISATIKCTKNHVTKWCSQPVVQGKALANSHGDEKLFLARWLSILRHVVNVHDHPDPLHPSCIHGQIPERDWLIEGSESYQRLKAILAAPHLLRDLPRASQKAQTSGLEAFHSLLIHFAPKSSKFTYEGMMAR</sequence>
<evidence type="ECO:0000313" key="1">
    <source>
        <dbReference type="EMBL" id="KAH6946681.1"/>
    </source>
</evidence>
<organism evidence="1 2">
    <name type="scientific">Hyalomma asiaticum</name>
    <name type="common">Tick</name>
    <dbReference type="NCBI Taxonomy" id="266040"/>
    <lineage>
        <taxon>Eukaryota</taxon>
        <taxon>Metazoa</taxon>
        <taxon>Ecdysozoa</taxon>
        <taxon>Arthropoda</taxon>
        <taxon>Chelicerata</taxon>
        <taxon>Arachnida</taxon>
        <taxon>Acari</taxon>
        <taxon>Parasitiformes</taxon>
        <taxon>Ixodida</taxon>
        <taxon>Ixodoidea</taxon>
        <taxon>Ixodidae</taxon>
        <taxon>Hyalomminae</taxon>
        <taxon>Hyalomma</taxon>
    </lineage>
</organism>
<keyword evidence="2" id="KW-1185">Reference proteome</keyword>
<protein>
    <submittedName>
        <fullName evidence="1">Uncharacterized protein</fullName>
    </submittedName>
</protein>
<comment type="caution">
    <text evidence="1">The sequence shown here is derived from an EMBL/GenBank/DDBJ whole genome shotgun (WGS) entry which is preliminary data.</text>
</comment>